<feature type="compositionally biased region" description="Polar residues" evidence="2">
    <location>
        <begin position="1375"/>
        <end position="1418"/>
    </location>
</feature>
<name>A0ABQ5CNQ2_9ASTR</name>
<feature type="region of interest" description="Disordered" evidence="2">
    <location>
        <begin position="1370"/>
        <end position="1448"/>
    </location>
</feature>
<dbReference type="SUPFAM" id="SSF56672">
    <property type="entry name" value="DNA/RNA polymerases"/>
    <property type="match status" value="2"/>
</dbReference>
<evidence type="ECO:0000256" key="1">
    <source>
        <dbReference type="ARBA" id="ARBA00022750"/>
    </source>
</evidence>
<proteinExistence type="predicted"/>
<feature type="region of interest" description="Disordered" evidence="2">
    <location>
        <begin position="2007"/>
        <end position="2033"/>
    </location>
</feature>
<feature type="domain" description="Integrase catalytic" evidence="3">
    <location>
        <begin position="1"/>
        <end position="147"/>
    </location>
</feature>
<reference evidence="4" key="2">
    <citation type="submission" date="2022-01" db="EMBL/GenBank/DDBJ databases">
        <authorList>
            <person name="Yamashiro T."/>
            <person name="Shiraishi A."/>
            <person name="Satake H."/>
            <person name="Nakayama K."/>
        </authorList>
    </citation>
    <scope>NUCLEOTIDE SEQUENCE</scope>
</reference>
<dbReference type="InterPro" id="IPR001584">
    <property type="entry name" value="Integrase_cat-core"/>
</dbReference>
<keyword evidence="5" id="KW-1185">Reference proteome</keyword>
<protein>
    <submittedName>
        <fullName evidence="4">Retrovirus-related pol polyprotein from transposon TNT 1-94</fullName>
    </submittedName>
</protein>
<sequence length="2657" mass="299662">MSRQGASYFVTFTDDFSRYGYVYLLKHKHEVFETFKVFKKEVENQLDKTIKSLRFDRGGEYMSQEFLDHLKDHGIIAHHTPPYTLQHNGVSDTRNRTLLDMVRSMISQTTILKSFWDYALETAARILNMVPTKKVEKTPYEVQQGLDVPRSYVVYIDAEEHELGDSQLEPQEVWVLVELPPNGKTVGSKWLFKKKTDMDGAVHTYKARLVAKGYTQTPGIDYEETFSPVADIRAIRILIAIAAYYDYEIWQMDVKTAFLNGYLNEEVYMEQPEGFVNPKYPKRVCKLKRSIYGLKQASRQWNKRFDDEIKKFGFTQNADEPCVYLKASGSNVTFLILYVDDILIMGNNIPMLQDVKSYLGRCFAMKDLSEAAYILGIKIYRDRSRRLIGLCQSAYIEKILKRFHMENSKRGSIPMQEKLRLSKSQGASTPAELKRMQNVPYASAVGSIMYAVRCTRPDVAFAQNITSRFQQNPGDLHWTITLRVSCYTDAGYLTDADDLKSQTGYVFVLNGGAVDWKSAKQSIFATSSAEAEYIAAFDASKEAVWVRKFISGLGVVPTIEKPINMYCDNTGAITIANESGITKGARHFRAKVHYLREVIEFGDIKWYDDSVALELPSPPPPPTQSSPLPPSPSGKSSKTTTVVIAVLSHQSSGSCVVAAATARIPARLVANGSSQQLGVDFDETFSLVVKPATIRTVLSLAVSRQWPIYQLDVKNAFLNCDLSKTVYIHQSLGFVNSRYLIWYYSVEGSQVAYLLIYVDDIILTASSPVLLQQIVDSLIRKKYALQLLELAHMVNCNPSRTPVDTDSKLGPGGVPVQDPTLYRSLGTLELGLHLYASATTSLVGYTDADWAGFPSTSRSTSSYCVFLGDNLLSCSVKRQHTISRSSAEGGITRVLPNVVAEKLHGFAISFIWNAYDSECDKLNTAKVALMANLSHYGSHALTEVHNHDNVNNNIINQVVQVIPSSEQLNVVNHSKTEITSDSNIIPYSQDQSAQSVFLLMKLSCFYDHTTKQALGFQNPFYLKKAQQLEPKLYVGDIIEKTNPIVIPDSEETLLLAEESRSKMLLKQKDPIMLEKKVNTTLVDYDVLNQLSQDFEKRFVPQTELSAEQAFWSQNSVNSAELTLSSRPTNVEVPKELPKVSMVNTSLKKLKHHLAGFDVVVKERTTPTAITEGSWGFEHIKACFRDEIIPFVKALKDLFHTFNQYLVDELSEVQNVFHQMEQAVEQHLNLNSVEISDLNASLQEKVLVITDLKDDLRKLEGKDLVDNDVTKHPSNPEMLKIDVEPITPKLLNKQTAHSAYIKHTQEEHTVLRDLVEHVKSKYPIDQSLESACRYAKLVQELLTNISQTCPNVNNADGKIVAVTPNNKDKRVRFTEPVTSSGNTITKTTSTSNLVSNKPMLSSTGVKPSTSASGSQPSGNTKKDKIRQTPSSTQKNKVEAHPRKVKSSLKNKECVVQPKGTAHVQHSKLNANSELKCVNSKRKVWKPTGKVFSNIGYIWRPTGRTFTIVGNACPLTRITTTTEVPLRKPTALDNETSKPVVTLVYSRKPRKSKTNVPVSKSKVVQVVLWYLDFGCSKHMTEDRSQLTNFVKKFLGTVKFENDHVAKILGYGDYQIGNVMISRVYYVEGLGHNLFSVGQFCDSNLEVSFRQHTCFIRNLEGVDLLTGSRGNNLYTLSLGDMMASSPISRHSLVRGPPKLKFEKDHLCSACAMGKSKKKPHKPKSEDTNQEKLYLLHMDLCGPMRVASVNGNKYILVIVDDYSRFTWVKFLRSKDEAPDFIIKFLKMIQVWLKVPVRRIRTDNGTEFVNQTLREYYEKVGISHETSVARSPQQNSVIKRRNRTLIEAASIILIYAKAPLFLWAEAVSTACYTQNRSIVVFVTAKYQYELLLKFLQFLSFFHVFGALCYLTNDSENLGKLQPKADIDFDELTAMASEHSSSGPALHEMTPATISSGLVPNPPPSTPFVPPSRTDWDILFQPLFDELLTPPPSVDHPAPEVIALIAEVVAPEPAASTGSPSSTTVDQDAPITSTPQYTPETQSLIIPNDVEEDNHDLDVAHMNNDPYFGIPIPEVPSDQSSSTDLSHTIVHPDHQISKHNSKWTKDHPLENIISELARLVSTRLQLHEQALFCYYDAFLTAVEPKTYKDALTQSCWIEAMQEELNEFERLEVWELVPRPDKVMVITLKWIYKVKLDELGGILKNKARLVARGYRQEEGIDFEESFAPVARLEAIRIFLAFAAHMNMVVYQMDVKTAFLNGNLREEVYVSQPDGFVDPDNPNHVYKLKKALYGLKQAPRAWYDMLSSFLISQDFSKGSVDPTMFIRKEGKELLLVQVYVDDIIFAASTPELCDLFAKIMCSKFKMSMMGKISFFLGLQIFQNPRGIFINQSKYALESLKKYGFDSCDPVDTPMVEKSKLDEDKEGKAVDPSHYRGMIGTLLYLIASRPDLQFAICMCARYQARPTEKHLHAVKRIFRYLKGTVNRGLWYPKDSSIALTAFADADHAGCQDTRHSTSGSMQFLGDRLVSWSSKRQKSATISSTEAEYIAMSGCCAQILWMRSQLTDYGLGFNKIPMYCDNKSAIALSCNNVQHSWSKHIDIRFHFIKEHVKNRVIELYFVNMKYQLADIFTKALARERIEFLINKLGMQSFTPETLKQLEYEVDE</sequence>
<dbReference type="PROSITE" id="PS50994">
    <property type="entry name" value="INTEGRASE"/>
    <property type="match status" value="2"/>
</dbReference>
<dbReference type="SUPFAM" id="SSF53098">
    <property type="entry name" value="Ribonuclease H-like"/>
    <property type="match status" value="2"/>
</dbReference>
<feature type="compositionally biased region" description="Polar residues" evidence="2">
    <location>
        <begin position="2024"/>
        <end position="2033"/>
    </location>
</feature>
<evidence type="ECO:0000313" key="5">
    <source>
        <dbReference type="Proteomes" id="UP001151760"/>
    </source>
</evidence>
<evidence type="ECO:0000256" key="2">
    <source>
        <dbReference type="SAM" id="MobiDB-lite"/>
    </source>
</evidence>
<dbReference type="CDD" id="cd09272">
    <property type="entry name" value="RNase_HI_RT_Ty1"/>
    <property type="match status" value="2"/>
</dbReference>
<dbReference type="PANTHER" id="PTHR11439">
    <property type="entry name" value="GAG-POL-RELATED RETROTRANSPOSON"/>
    <property type="match status" value="1"/>
</dbReference>
<organism evidence="4 5">
    <name type="scientific">Tanacetum coccineum</name>
    <dbReference type="NCBI Taxonomy" id="301880"/>
    <lineage>
        <taxon>Eukaryota</taxon>
        <taxon>Viridiplantae</taxon>
        <taxon>Streptophyta</taxon>
        <taxon>Embryophyta</taxon>
        <taxon>Tracheophyta</taxon>
        <taxon>Spermatophyta</taxon>
        <taxon>Magnoliopsida</taxon>
        <taxon>eudicotyledons</taxon>
        <taxon>Gunneridae</taxon>
        <taxon>Pentapetalae</taxon>
        <taxon>asterids</taxon>
        <taxon>campanulids</taxon>
        <taxon>Asterales</taxon>
        <taxon>Asteraceae</taxon>
        <taxon>Asteroideae</taxon>
        <taxon>Anthemideae</taxon>
        <taxon>Anthemidinae</taxon>
        <taxon>Tanacetum</taxon>
    </lineage>
</organism>
<keyword evidence="1" id="KW-0064">Aspartyl protease</keyword>
<feature type="compositionally biased region" description="Pro residues" evidence="2">
    <location>
        <begin position="616"/>
        <end position="632"/>
    </location>
</feature>
<dbReference type="Gene3D" id="3.30.420.10">
    <property type="entry name" value="Ribonuclease H-like superfamily/Ribonuclease H"/>
    <property type="match status" value="2"/>
</dbReference>
<keyword evidence="1" id="KW-0645">Protease</keyword>
<dbReference type="Pfam" id="PF22936">
    <property type="entry name" value="Pol_BBD"/>
    <property type="match status" value="1"/>
</dbReference>
<comment type="caution">
    <text evidence="4">The sequence shown here is derived from an EMBL/GenBank/DDBJ whole genome shotgun (WGS) entry which is preliminary data.</text>
</comment>
<dbReference type="EMBL" id="BQNB010014383">
    <property type="protein sequence ID" value="GJT27511.1"/>
    <property type="molecule type" value="Genomic_DNA"/>
</dbReference>
<feature type="region of interest" description="Disordered" evidence="2">
    <location>
        <begin position="615"/>
        <end position="637"/>
    </location>
</feature>
<dbReference type="Pfam" id="PF07727">
    <property type="entry name" value="RVT_2"/>
    <property type="match status" value="3"/>
</dbReference>
<accession>A0ABQ5CNQ2</accession>
<dbReference type="InterPro" id="IPR013103">
    <property type="entry name" value="RVT_2"/>
</dbReference>
<dbReference type="InterPro" id="IPR036397">
    <property type="entry name" value="RNaseH_sf"/>
</dbReference>
<evidence type="ECO:0000313" key="4">
    <source>
        <dbReference type="EMBL" id="GJT27511.1"/>
    </source>
</evidence>
<dbReference type="InterPro" id="IPR012337">
    <property type="entry name" value="RNaseH-like_sf"/>
</dbReference>
<dbReference type="InterPro" id="IPR054722">
    <property type="entry name" value="PolX-like_BBD"/>
</dbReference>
<keyword evidence="1" id="KW-0378">Hydrolase</keyword>
<reference evidence="4" key="1">
    <citation type="journal article" date="2022" name="Int. J. Mol. Sci.">
        <title>Draft Genome of Tanacetum Coccineum: Genomic Comparison of Closely Related Tanacetum-Family Plants.</title>
        <authorList>
            <person name="Yamashiro T."/>
            <person name="Shiraishi A."/>
            <person name="Nakayama K."/>
            <person name="Satake H."/>
        </authorList>
    </citation>
    <scope>NUCLEOTIDE SEQUENCE</scope>
</reference>
<feature type="compositionally biased region" description="Low complexity" evidence="2">
    <location>
        <begin position="2007"/>
        <end position="2018"/>
    </location>
</feature>
<evidence type="ECO:0000259" key="3">
    <source>
        <dbReference type="PROSITE" id="PS50994"/>
    </source>
</evidence>
<feature type="domain" description="Integrase catalytic" evidence="3">
    <location>
        <begin position="1715"/>
        <end position="1890"/>
    </location>
</feature>
<dbReference type="Proteomes" id="UP001151760">
    <property type="component" value="Unassembled WGS sequence"/>
</dbReference>
<dbReference type="InterPro" id="IPR043502">
    <property type="entry name" value="DNA/RNA_pol_sf"/>
</dbReference>
<dbReference type="PANTHER" id="PTHR11439:SF495">
    <property type="entry name" value="REVERSE TRANSCRIPTASE, RNA-DEPENDENT DNA POLYMERASE-RELATED"/>
    <property type="match status" value="1"/>
</dbReference>
<dbReference type="Pfam" id="PF00665">
    <property type="entry name" value="rve"/>
    <property type="match status" value="2"/>
</dbReference>
<gene>
    <name evidence="4" type="ORF">Tco_0907786</name>
</gene>